<dbReference type="AlphaFoldDB" id="A0AAD6TD06"/>
<evidence type="ECO:0000256" key="1">
    <source>
        <dbReference type="SAM" id="Phobius"/>
    </source>
</evidence>
<dbReference type="EMBL" id="JARJCM010000008">
    <property type="protein sequence ID" value="KAJ7043979.1"/>
    <property type="molecule type" value="Genomic_DNA"/>
</dbReference>
<reference evidence="3" key="1">
    <citation type="submission" date="2023-03" db="EMBL/GenBank/DDBJ databases">
        <title>Massive genome expansion in bonnet fungi (Mycena s.s.) driven by repeated elements and novel gene families across ecological guilds.</title>
        <authorList>
            <consortium name="Lawrence Berkeley National Laboratory"/>
            <person name="Harder C.B."/>
            <person name="Miyauchi S."/>
            <person name="Viragh M."/>
            <person name="Kuo A."/>
            <person name="Thoen E."/>
            <person name="Andreopoulos B."/>
            <person name="Lu D."/>
            <person name="Skrede I."/>
            <person name="Drula E."/>
            <person name="Henrissat B."/>
            <person name="Morin E."/>
            <person name="Kohler A."/>
            <person name="Barry K."/>
            <person name="LaButti K."/>
            <person name="Morin E."/>
            <person name="Salamov A."/>
            <person name="Lipzen A."/>
            <person name="Mereny Z."/>
            <person name="Hegedus B."/>
            <person name="Baldrian P."/>
            <person name="Stursova M."/>
            <person name="Weitz H."/>
            <person name="Taylor A."/>
            <person name="Grigoriev I.V."/>
            <person name="Nagy L.G."/>
            <person name="Martin F."/>
            <person name="Kauserud H."/>
        </authorList>
    </citation>
    <scope>NUCLEOTIDE SEQUENCE</scope>
    <source>
        <strain evidence="3">CBHHK200</strain>
    </source>
</reference>
<evidence type="ECO:0000259" key="2">
    <source>
        <dbReference type="Pfam" id="PF20153"/>
    </source>
</evidence>
<dbReference type="Pfam" id="PF20153">
    <property type="entry name" value="DUF6535"/>
    <property type="match status" value="1"/>
</dbReference>
<keyword evidence="4" id="KW-1185">Reference proteome</keyword>
<evidence type="ECO:0000313" key="4">
    <source>
        <dbReference type="Proteomes" id="UP001218188"/>
    </source>
</evidence>
<proteinExistence type="predicted"/>
<dbReference type="Proteomes" id="UP001218188">
    <property type="component" value="Unassembled WGS sequence"/>
</dbReference>
<feature type="transmembrane region" description="Helical" evidence="1">
    <location>
        <begin position="49"/>
        <end position="73"/>
    </location>
</feature>
<comment type="caution">
    <text evidence="3">The sequence shown here is derived from an EMBL/GenBank/DDBJ whole genome shotgun (WGS) entry which is preliminary data.</text>
</comment>
<accession>A0AAD6TD06</accession>
<keyword evidence="1" id="KW-1133">Transmembrane helix</keyword>
<feature type="transmembrane region" description="Helical" evidence="1">
    <location>
        <begin position="111"/>
        <end position="131"/>
    </location>
</feature>
<feature type="domain" description="DUF6535" evidence="2">
    <location>
        <begin position="33"/>
        <end position="136"/>
    </location>
</feature>
<keyword evidence="1" id="KW-0472">Membrane</keyword>
<feature type="transmembrane region" description="Helical" evidence="1">
    <location>
        <begin position="137"/>
        <end position="155"/>
    </location>
</feature>
<keyword evidence="1" id="KW-0812">Transmembrane</keyword>
<evidence type="ECO:0000313" key="3">
    <source>
        <dbReference type="EMBL" id="KAJ7043979.1"/>
    </source>
</evidence>
<protein>
    <recommendedName>
        <fullName evidence="2">DUF6535 domain-containing protein</fullName>
    </recommendedName>
</protein>
<sequence length="180" mass="20482">MQQFDELKTQQELQLLLGVLFTIALTPMFREALPMLGKPTTSLHVMRVYGWFGLALFLSILMAFLSLLCRYWLIQNNPSLLPLQARRSPGPLMQRFQAARKSVTKSLMNRLIAFGSVMLYPTIICLIMGLVDFLWQIYPALVVTAIGIFGGGPVLSSSLRRFKGTTPSMLRESWRRVRGW</sequence>
<organism evidence="3 4">
    <name type="scientific">Mycena alexandri</name>
    <dbReference type="NCBI Taxonomy" id="1745969"/>
    <lineage>
        <taxon>Eukaryota</taxon>
        <taxon>Fungi</taxon>
        <taxon>Dikarya</taxon>
        <taxon>Basidiomycota</taxon>
        <taxon>Agaricomycotina</taxon>
        <taxon>Agaricomycetes</taxon>
        <taxon>Agaricomycetidae</taxon>
        <taxon>Agaricales</taxon>
        <taxon>Marasmiineae</taxon>
        <taxon>Mycenaceae</taxon>
        <taxon>Mycena</taxon>
    </lineage>
</organism>
<dbReference type="InterPro" id="IPR045338">
    <property type="entry name" value="DUF6535"/>
</dbReference>
<feature type="transmembrane region" description="Helical" evidence="1">
    <location>
        <begin position="12"/>
        <end position="29"/>
    </location>
</feature>
<name>A0AAD6TD06_9AGAR</name>
<gene>
    <name evidence="3" type="ORF">C8F04DRAFT_685468</name>
</gene>